<proteinExistence type="predicted"/>
<keyword evidence="2" id="KW-0732">Signal</keyword>
<dbReference type="Proteomes" id="UP000694300">
    <property type="component" value="Unassembled WGS sequence"/>
</dbReference>
<organism evidence="3 5">
    <name type="scientific">Pseudonocardia oceani</name>
    <dbReference type="NCBI Taxonomy" id="2792013"/>
    <lineage>
        <taxon>Bacteria</taxon>
        <taxon>Bacillati</taxon>
        <taxon>Actinomycetota</taxon>
        <taxon>Actinomycetes</taxon>
        <taxon>Pseudonocardiales</taxon>
        <taxon>Pseudonocardiaceae</taxon>
        <taxon>Pseudonocardia</taxon>
    </lineage>
</organism>
<dbReference type="RefSeq" id="WP_218596126.1">
    <property type="nucleotide sequence ID" value="NZ_JADQDE010000005.1"/>
</dbReference>
<dbReference type="EMBL" id="JADQDF010000003">
    <property type="protein sequence ID" value="MBW0132574.1"/>
    <property type="molecule type" value="Genomic_DNA"/>
</dbReference>
<sequence length="178" mass="18118">MKRYVLPGLVLAALTLSAPYALAQDPAPDPQVVAITPQKACGTVTFNLVNADVGEYGFTFSTGPFAGGPIGAQGLIVVPAGETVTHTVRLPEDSFDGQGFVTLGVSYGPNTHRQAFLDLGLVDTDCEPPVDVTTPPTTPPATTETTAPPTTSAPAPTPDDDDFDQVGRAPVGGVATGG</sequence>
<keyword evidence="5" id="KW-1185">Reference proteome</keyword>
<name>A0ABS6UG38_9PSEU</name>
<accession>A0ABS6UG38</accession>
<feature type="compositionally biased region" description="Low complexity" evidence="1">
    <location>
        <begin position="127"/>
        <end position="154"/>
    </location>
</feature>
<dbReference type="EMBL" id="JADQDF010000001">
    <property type="protein sequence ID" value="MBW0131164.1"/>
    <property type="molecule type" value="Genomic_DNA"/>
</dbReference>
<feature type="chain" id="PRO_5045032172" evidence="2">
    <location>
        <begin position="24"/>
        <end position="178"/>
    </location>
</feature>
<evidence type="ECO:0000313" key="3">
    <source>
        <dbReference type="EMBL" id="MBW0131164.1"/>
    </source>
</evidence>
<protein>
    <submittedName>
        <fullName evidence="3">Uncharacterized protein</fullName>
    </submittedName>
</protein>
<feature type="signal peptide" evidence="2">
    <location>
        <begin position="1"/>
        <end position="23"/>
    </location>
</feature>
<gene>
    <name evidence="3" type="ORF">I4I82_26290</name>
    <name evidence="4" type="ORF">I4I82_33545</name>
</gene>
<reference evidence="3 5" key="1">
    <citation type="submission" date="2020-11" db="EMBL/GenBank/DDBJ databases">
        <title>Pseudonocardia abyssalis sp. nov. and Pseudonocardia oceani sp. nov., description and phylogenomic analysis of two novel actinomycetes isolated from the deep Southern Ocean.</title>
        <authorList>
            <person name="Parra J."/>
        </authorList>
    </citation>
    <scope>NUCLEOTIDE SEQUENCE [LARGE SCALE GENOMIC DNA]</scope>
    <source>
        <strain evidence="3">KRD-185</strain>
        <strain evidence="5">KRD185</strain>
    </source>
</reference>
<evidence type="ECO:0000256" key="2">
    <source>
        <dbReference type="SAM" id="SignalP"/>
    </source>
</evidence>
<evidence type="ECO:0000313" key="5">
    <source>
        <dbReference type="Proteomes" id="UP000694300"/>
    </source>
</evidence>
<comment type="caution">
    <text evidence="3">The sequence shown here is derived from an EMBL/GenBank/DDBJ whole genome shotgun (WGS) entry which is preliminary data.</text>
</comment>
<evidence type="ECO:0000256" key="1">
    <source>
        <dbReference type="SAM" id="MobiDB-lite"/>
    </source>
</evidence>
<feature type="region of interest" description="Disordered" evidence="1">
    <location>
        <begin position="127"/>
        <end position="178"/>
    </location>
</feature>
<evidence type="ECO:0000313" key="4">
    <source>
        <dbReference type="EMBL" id="MBW0132574.1"/>
    </source>
</evidence>